<feature type="signal peptide" evidence="1">
    <location>
        <begin position="1"/>
        <end position="19"/>
    </location>
</feature>
<protein>
    <submittedName>
        <fullName evidence="2">Uncharacterized protein</fullName>
    </submittedName>
</protein>
<dbReference type="EMBL" id="WSFO01000004">
    <property type="protein sequence ID" value="KAE9630456.1"/>
    <property type="molecule type" value="Genomic_DNA"/>
</dbReference>
<proteinExistence type="predicted"/>
<dbReference type="AlphaFoldDB" id="A0A6A4RL70"/>
<keyword evidence="1" id="KW-0732">Signal</keyword>
<accession>A0A6A4RL70</accession>
<sequence length="181" mass="19458">MRVLMISLALATAPAFPVAAIGGDYWNYKDWHVSVNRIDTGEDLRITCYAHTGGDGDPVWALEVSNGDAGPPDFFPSPRIIEIAPSHHQTAMQDQQAVQFQFDTGSSIQGEASAYINDEGFFQAEGAPLPNSVLSMLMSMRRSDSVEAHIGPNVIATASLAGFTAAYGKMMDECGFSLAMH</sequence>
<evidence type="ECO:0000256" key="1">
    <source>
        <dbReference type="SAM" id="SignalP"/>
    </source>
</evidence>
<feature type="chain" id="PRO_5025503476" evidence="1">
    <location>
        <begin position="20"/>
        <end position="181"/>
    </location>
</feature>
<dbReference type="RefSeq" id="WP_158978757.1">
    <property type="nucleotide sequence ID" value="NZ_WSFO01000004.1"/>
</dbReference>
<organism evidence="2 3">
    <name type="scientific">Parasedimentitalea maritima</name>
    <dbReference type="NCBI Taxonomy" id="2578117"/>
    <lineage>
        <taxon>Bacteria</taxon>
        <taxon>Pseudomonadati</taxon>
        <taxon>Pseudomonadota</taxon>
        <taxon>Alphaproteobacteria</taxon>
        <taxon>Rhodobacterales</taxon>
        <taxon>Paracoccaceae</taxon>
        <taxon>Parasedimentitalea</taxon>
    </lineage>
</organism>
<name>A0A6A4RL70_9RHOB</name>
<evidence type="ECO:0000313" key="3">
    <source>
        <dbReference type="Proteomes" id="UP000441586"/>
    </source>
</evidence>
<reference evidence="2 3" key="1">
    <citation type="submission" date="2019-12" db="EMBL/GenBank/DDBJ databases">
        <authorList>
            <person name="Zhang Y.-J."/>
        </authorList>
    </citation>
    <scope>NUCLEOTIDE SEQUENCE [LARGE SCALE GENOMIC DNA]</scope>
    <source>
        <strain evidence="2 3">H18S-6</strain>
    </source>
</reference>
<dbReference type="Proteomes" id="UP000441586">
    <property type="component" value="Unassembled WGS sequence"/>
</dbReference>
<gene>
    <name evidence="2" type="ORF">GP644_08625</name>
</gene>
<evidence type="ECO:0000313" key="2">
    <source>
        <dbReference type="EMBL" id="KAE9630456.1"/>
    </source>
</evidence>
<comment type="caution">
    <text evidence="2">The sequence shown here is derived from an EMBL/GenBank/DDBJ whole genome shotgun (WGS) entry which is preliminary data.</text>
</comment>